<dbReference type="SUPFAM" id="SSF51695">
    <property type="entry name" value="PLC-like phosphodiesterases"/>
    <property type="match status" value="1"/>
</dbReference>
<evidence type="ECO:0000256" key="4">
    <source>
        <dbReference type="ARBA" id="ARBA00022801"/>
    </source>
</evidence>
<evidence type="ECO:0000256" key="1">
    <source>
        <dbReference type="ARBA" id="ARBA00004370"/>
    </source>
</evidence>
<sequence length="263" mass="29317">MAHRGGSLEGIENTLPAFAHAVSAGANMLELDVHSTKDGHVVVFHDDDLGRMCGNEFFGRGVGDFDLAQLPLLIVPETLEKVVKEDDLEARRMPLLEDVFRAHPSIPISIDVKHGSEEMIIKVGTLIKQYNRTNNTVWGTFAKHQTDLCYTHFPEIPLHFCKSSVIYSVAMYWLGMGDWISYRESVMAIPDIPILMRKGYVETMQRRGILVLFWGNGKEAGGPGGGVNTPEKFEALTRIGVDGICTDRPEFLKEWLGSREQSA</sequence>
<dbReference type="PROSITE" id="PS51704">
    <property type="entry name" value="GP_PDE"/>
    <property type="match status" value="1"/>
</dbReference>
<proteinExistence type="inferred from homology"/>
<dbReference type="InterPro" id="IPR052271">
    <property type="entry name" value="GDPD-Related"/>
</dbReference>
<evidence type="ECO:0000256" key="5">
    <source>
        <dbReference type="ARBA" id="ARBA00022989"/>
    </source>
</evidence>
<comment type="caution">
    <text evidence="9">The sequence shown here is derived from an EMBL/GenBank/DDBJ whole genome shotgun (WGS) entry which is preliminary data.</text>
</comment>
<evidence type="ECO:0000256" key="2">
    <source>
        <dbReference type="ARBA" id="ARBA00007277"/>
    </source>
</evidence>
<keyword evidence="5" id="KW-1133">Transmembrane helix</keyword>
<keyword evidence="3" id="KW-0812">Transmembrane</keyword>
<dbReference type="Gene3D" id="3.20.20.190">
    <property type="entry name" value="Phosphatidylinositol (PI) phosphodiesterase"/>
    <property type="match status" value="1"/>
</dbReference>
<evidence type="ECO:0000259" key="8">
    <source>
        <dbReference type="PROSITE" id="PS51704"/>
    </source>
</evidence>
<evidence type="ECO:0000256" key="3">
    <source>
        <dbReference type="ARBA" id="ARBA00022692"/>
    </source>
</evidence>
<evidence type="ECO:0000256" key="7">
    <source>
        <dbReference type="ARBA" id="ARBA00023136"/>
    </source>
</evidence>
<dbReference type="GO" id="GO:0016020">
    <property type="term" value="C:membrane"/>
    <property type="evidence" value="ECO:0007669"/>
    <property type="project" value="UniProtKB-SubCell"/>
</dbReference>
<dbReference type="Proteomes" id="UP000193642">
    <property type="component" value="Unassembled WGS sequence"/>
</dbReference>
<dbReference type="OrthoDB" id="1058301at2759"/>
<dbReference type="InterPro" id="IPR030395">
    <property type="entry name" value="GP_PDE_dom"/>
</dbReference>
<keyword evidence="10" id="KW-1185">Reference proteome</keyword>
<dbReference type="PANTHER" id="PTHR42758:SF2">
    <property type="entry name" value="PHOSPHATIDYLGLYCEROL PHOSPHOLIPASE C"/>
    <property type="match status" value="1"/>
</dbReference>
<dbReference type="STRING" id="329046.A0A1Y2CR21"/>
<dbReference type="GO" id="GO:0046475">
    <property type="term" value="P:glycerophospholipid catabolic process"/>
    <property type="evidence" value="ECO:0007669"/>
    <property type="project" value="TreeGrafter"/>
</dbReference>
<evidence type="ECO:0000313" key="9">
    <source>
        <dbReference type="EMBL" id="ORY49462.1"/>
    </source>
</evidence>
<feature type="domain" description="GP-PDE" evidence="8">
    <location>
        <begin position="1"/>
        <end position="256"/>
    </location>
</feature>
<protein>
    <submittedName>
        <fullName evidence="9">PLC-like phosphodiesterase</fullName>
    </submittedName>
</protein>
<reference evidence="9 10" key="1">
    <citation type="submission" date="2016-07" db="EMBL/GenBank/DDBJ databases">
        <title>Pervasive Adenine N6-methylation of Active Genes in Fungi.</title>
        <authorList>
            <consortium name="DOE Joint Genome Institute"/>
            <person name="Mondo S.J."/>
            <person name="Dannebaum R.O."/>
            <person name="Kuo R.C."/>
            <person name="Labutti K."/>
            <person name="Haridas S."/>
            <person name="Kuo A."/>
            <person name="Salamov A."/>
            <person name="Ahrendt S.R."/>
            <person name="Lipzen A."/>
            <person name="Sullivan W."/>
            <person name="Andreopoulos W.B."/>
            <person name="Clum A."/>
            <person name="Lindquist E."/>
            <person name="Daum C."/>
            <person name="Ramamoorthy G.K."/>
            <person name="Gryganskyi A."/>
            <person name="Culley D."/>
            <person name="Magnuson J.K."/>
            <person name="James T.Y."/>
            <person name="O'Malley M.A."/>
            <person name="Stajich J.E."/>
            <person name="Spatafora J.W."/>
            <person name="Visel A."/>
            <person name="Grigoriev I.V."/>
        </authorList>
    </citation>
    <scope>NUCLEOTIDE SEQUENCE [LARGE SCALE GENOMIC DNA]</scope>
    <source>
        <strain evidence="9 10">JEL800</strain>
    </source>
</reference>
<keyword evidence="7" id="KW-0472">Membrane</keyword>
<comment type="similarity">
    <text evidence="2">Belongs to the glycerophosphoryl diester phosphodiesterase family.</text>
</comment>
<name>A0A1Y2CR21_9FUNG</name>
<dbReference type="PANTHER" id="PTHR42758">
    <property type="entry name" value="PHOSPHATIDYLGLYCEROL PHOSPHOLIPASE C"/>
    <property type="match status" value="1"/>
</dbReference>
<dbReference type="GO" id="GO:0034479">
    <property type="term" value="F:phosphatidylglycerol phospholipase C activity"/>
    <property type="evidence" value="ECO:0007669"/>
    <property type="project" value="TreeGrafter"/>
</dbReference>
<dbReference type="Pfam" id="PF03009">
    <property type="entry name" value="GDPD"/>
    <property type="match status" value="1"/>
</dbReference>
<keyword evidence="4" id="KW-0378">Hydrolase</keyword>
<evidence type="ECO:0000313" key="10">
    <source>
        <dbReference type="Proteomes" id="UP000193642"/>
    </source>
</evidence>
<organism evidence="9 10">
    <name type="scientific">Rhizoclosmatium globosum</name>
    <dbReference type="NCBI Taxonomy" id="329046"/>
    <lineage>
        <taxon>Eukaryota</taxon>
        <taxon>Fungi</taxon>
        <taxon>Fungi incertae sedis</taxon>
        <taxon>Chytridiomycota</taxon>
        <taxon>Chytridiomycota incertae sedis</taxon>
        <taxon>Chytridiomycetes</taxon>
        <taxon>Chytridiales</taxon>
        <taxon>Chytriomycetaceae</taxon>
        <taxon>Rhizoclosmatium</taxon>
    </lineage>
</organism>
<dbReference type="EMBL" id="MCGO01000009">
    <property type="protein sequence ID" value="ORY49462.1"/>
    <property type="molecule type" value="Genomic_DNA"/>
</dbReference>
<dbReference type="InterPro" id="IPR017946">
    <property type="entry name" value="PLC-like_Pdiesterase_TIM-brl"/>
</dbReference>
<evidence type="ECO:0000256" key="6">
    <source>
        <dbReference type="ARBA" id="ARBA00023098"/>
    </source>
</evidence>
<keyword evidence="6" id="KW-0443">Lipid metabolism</keyword>
<dbReference type="AlphaFoldDB" id="A0A1Y2CR21"/>
<accession>A0A1Y2CR21</accession>
<comment type="subcellular location">
    <subcellularLocation>
        <location evidence="1">Membrane</location>
    </subcellularLocation>
</comment>
<dbReference type="GO" id="GO:0005737">
    <property type="term" value="C:cytoplasm"/>
    <property type="evidence" value="ECO:0007669"/>
    <property type="project" value="UniProtKB-ARBA"/>
</dbReference>
<gene>
    <name evidence="9" type="ORF">BCR33DRAFT_713777</name>
</gene>